<dbReference type="InterPro" id="IPR013098">
    <property type="entry name" value="Ig_I-set"/>
</dbReference>
<dbReference type="SMART" id="SM00408">
    <property type="entry name" value="IGc2"/>
    <property type="match status" value="1"/>
</dbReference>
<dbReference type="InterPro" id="IPR007110">
    <property type="entry name" value="Ig-like_dom"/>
</dbReference>
<dbReference type="GO" id="GO:0098632">
    <property type="term" value="F:cell-cell adhesion mediator activity"/>
    <property type="evidence" value="ECO:0007669"/>
    <property type="project" value="TreeGrafter"/>
</dbReference>
<evidence type="ECO:0000256" key="5">
    <source>
        <dbReference type="ARBA" id="ARBA00023157"/>
    </source>
</evidence>
<keyword evidence="4" id="KW-0472">Membrane</keyword>
<keyword evidence="5" id="KW-1015">Disulfide bond</keyword>
<keyword evidence="3" id="KW-0677">Repeat</keyword>
<name>A0A3S0ZAC8_ELYCH</name>
<comment type="caution">
    <text evidence="9">The sequence shown here is derived from an EMBL/GenBank/DDBJ whole genome shotgun (WGS) entry which is preliminary data.</text>
</comment>
<comment type="subcellular location">
    <subcellularLocation>
        <location evidence="1">Cell membrane</location>
    </subcellularLocation>
</comment>
<dbReference type="GO" id="GO:0070593">
    <property type="term" value="P:dendrite self-avoidance"/>
    <property type="evidence" value="ECO:0007669"/>
    <property type="project" value="TreeGrafter"/>
</dbReference>
<dbReference type="InterPro" id="IPR036179">
    <property type="entry name" value="Ig-like_dom_sf"/>
</dbReference>
<proteinExistence type="predicted"/>
<feature type="domain" description="Ig-like" evidence="8">
    <location>
        <begin position="10"/>
        <end position="101"/>
    </location>
</feature>
<evidence type="ECO:0000256" key="2">
    <source>
        <dbReference type="ARBA" id="ARBA00022475"/>
    </source>
</evidence>
<dbReference type="InterPro" id="IPR003598">
    <property type="entry name" value="Ig_sub2"/>
</dbReference>
<gene>
    <name evidence="9" type="ORF">EGW08_017859</name>
</gene>
<dbReference type="GO" id="GO:0005886">
    <property type="term" value="C:plasma membrane"/>
    <property type="evidence" value="ECO:0007669"/>
    <property type="project" value="UniProtKB-SubCell"/>
</dbReference>
<keyword evidence="2" id="KW-1003">Cell membrane</keyword>
<sequence length="153" mass="17288">CLFTSEEAPPGKAYVTPNGAKATLNKEFLLECFFSGKPIPTISWKNSSNHVITRGDPLYELDEFSRTLTIKNVRQEDEGTFQCTSENYLATEEATIKVNVTTPPLRTSESLRNYISPDKRDFTLTCKAKAALGERLEPPTWYRNGEVLTENYL</sequence>
<keyword evidence="6" id="KW-0325">Glycoprotein</keyword>
<dbReference type="SUPFAM" id="SSF48726">
    <property type="entry name" value="Immunoglobulin"/>
    <property type="match status" value="1"/>
</dbReference>
<dbReference type="Gene3D" id="2.60.40.10">
    <property type="entry name" value="Immunoglobulins"/>
    <property type="match status" value="1"/>
</dbReference>
<evidence type="ECO:0000313" key="9">
    <source>
        <dbReference type="EMBL" id="RUS74378.1"/>
    </source>
</evidence>
<protein>
    <recommendedName>
        <fullName evidence="8">Ig-like domain-containing protein</fullName>
    </recommendedName>
</protein>
<dbReference type="PANTHER" id="PTHR10075">
    <property type="entry name" value="BASIGIN RELATED"/>
    <property type="match status" value="1"/>
</dbReference>
<keyword evidence="7" id="KW-0393">Immunoglobulin domain</keyword>
<organism evidence="9 10">
    <name type="scientific">Elysia chlorotica</name>
    <name type="common">Eastern emerald elysia</name>
    <name type="synonym">Sea slug</name>
    <dbReference type="NCBI Taxonomy" id="188477"/>
    <lineage>
        <taxon>Eukaryota</taxon>
        <taxon>Metazoa</taxon>
        <taxon>Spiralia</taxon>
        <taxon>Lophotrochozoa</taxon>
        <taxon>Mollusca</taxon>
        <taxon>Gastropoda</taxon>
        <taxon>Heterobranchia</taxon>
        <taxon>Euthyneura</taxon>
        <taxon>Panpulmonata</taxon>
        <taxon>Sacoglossa</taxon>
        <taxon>Placobranchoidea</taxon>
        <taxon>Plakobranchidae</taxon>
        <taxon>Elysia</taxon>
    </lineage>
</organism>
<dbReference type="EMBL" id="RQTK01000836">
    <property type="protein sequence ID" value="RUS74378.1"/>
    <property type="molecule type" value="Genomic_DNA"/>
</dbReference>
<evidence type="ECO:0000256" key="7">
    <source>
        <dbReference type="ARBA" id="ARBA00023319"/>
    </source>
</evidence>
<dbReference type="PANTHER" id="PTHR10075:SF100">
    <property type="entry name" value="FASCICLIN-2"/>
    <property type="match status" value="1"/>
</dbReference>
<feature type="domain" description="Ig-like" evidence="8">
    <location>
        <begin position="103"/>
        <end position="153"/>
    </location>
</feature>
<dbReference type="PROSITE" id="PS50835">
    <property type="entry name" value="IG_LIKE"/>
    <property type="match status" value="2"/>
</dbReference>
<evidence type="ECO:0000256" key="3">
    <source>
        <dbReference type="ARBA" id="ARBA00022737"/>
    </source>
</evidence>
<dbReference type="STRING" id="188477.A0A3S0ZAC8"/>
<dbReference type="OrthoDB" id="6084619at2759"/>
<dbReference type="AlphaFoldDB" id="A0A3S0ZAC8"/>
<evidence type="ECO:0000313" key="10">
    <source>
        <dbReference type="Proteomes" id="UP000271974"/>
    </source>
</evidence>
<feature type="non-terminal residue" evidence="9">
    <location>
        <position position="1"/>
    </location>
</feature>
<dbReference type="GO" id="GO:0007156">
    <property type="term" value="P:homophilic cell adhesion via plasma membrane adhesion molecules"/>
    <property type="evidence" value="ECO:0007669"/>
    <property type="project" value="TreeGrafter"/>
</dbReference>
<feature type="non-terminal residue" evidence="9">
    <location>
        <position position="153"/>
    </location>
</feature>
<dbReference type="Proteomes" id="UP000271974">
    <property type="component" value="Unassembled WGS sequence"/>
</dbReference>
<evidence type="ECO:0000256" key="4">
    <source>
        <dbReference type="ARBA" id="ARBA00023136"/>
    </source>
</evidence>
<dbReference type="GO" id="GO:0030424">
    <property type="term" value="C:axon"/>
    <property type="evidence" value="ECO:0007669"/>
    <property type="project" value="TreeGrafter"/>
</dbReference>
<evidence type="ECO:0000259" key="8">
    <source>
        <dbReference type="PROSITE" id="PS50835"/>
    </source>
</evidence>
<keyword evidence="10" id="KW-1185">Reference proteome</keyword>
<dbReference type="Pfam" id="PF07679">
    <property type="entry name" value="I-set"/>
    <property type="match status" value="1"/>
</dbReference>
<reference evidence="9 10" key="1">
    <citation type="submission" date="2019-01" db="EMBL/GenBank/DDBJ databases">
        <title>A draft genome assembly of the solar-powered sea slug Elysia chlorotica.</title>
        <authorList>
            <person name="Cai H."/>
            <person name="Li Q."/>
            <person name="Fang X."/>
            <person name="Li J."/>
            <person name="Curtis N.E."/>
            <person name="Altenburger A."/>
            <person name="Shibata T."/>
            <person name="Feng M."/>
            <person name="Maeda T."/>
            <person name="Schwartz J.A."/>
            <person name="Shigenobu S."/>
            <person name="Lundholm N."/>
            <person name="Nishiyama T."/>
            <person name="Yang H."/>
            <person name="Hasebe M."/>
            <person name="Li S."/>
            <person name="Pierce S.K."/>
            <person name="Wang J."/>
        </authorList>
    </citation>
    <scope>NUCLEOTIDE SEQUENCE [LARGE SCALE GENOMIC DNA]</scope>
    <source>
        <strain evidence="9">EC2010</strain>
        <tissue evidence="9">Whole organism of an adult</tissue>
    </source>
</reference>
<dbReference type="GO" id="GO:0007411">
    <property type="term" value="P:axon guidance"/>
    <property type="evidence" value="ECO:0007669"/>
    <property type="project" value="TreeGrafter"/>
</dbReference>
<evidence type="ECO:0000256" key="1">
    <source>
        <dbReference type="ARBA" id="ARBA00004236"/>
    </source>
</evidence>
<accession>A0A3S0ZAC8</accession>
<dbReference type="SMART" id="SM00409">
    <property type="entry name" value="IG"/>
    <property type="match status" value="1"/>
</dbReference>
<evidence type="ECO:0000256" key="6">
    <source>
        <dbReference type="ARBA" id="ARBA00023180"/>
    </source>
</evidence>
<dbReference type="InterPro" id="IPR013783">
    <property type="entry name" value="Ig-like_fold"/>
</dbReference>
<dbReference type="InterPro" id="IPR003599">
    <property type="entry name" value="Ig_sub"/>
</dbReference>
<dbReference type="FunFam" id="2.60.40.10:FF:000005">
    <property type="entry name" value="Neuronal cell adhesion molecule"/>
    <property type="match status" value="1"/>
</dbReference>